<evidence type="ECO:0000313" key="1">
    <source>
        <dbReference type="EMBL" id="PJZ27351.1"/>
    </source>
</evidence>
<keyword evidence="2" id="KW-1185">Reference proteome</keyword>
<accession>A0A2M9XI42</accession>
<name>A0A2M9XI42_9LEPT</name>
<proteinExistence type="predicted"/>
<evidence type="ECO:0000313" key="2">
    <source>
        <dbReference type="Proteomes" id="UP000232196"/>
    </source>
</evidence>
<gene>
    <name evidence="1" type="ORF">CH357_02020</name>
</gene>
<organism evidence="1 2">
    <name type="scientific">Leptospira hartskeerlii</name>
    <dbReference type="NCBI Taxonomy" id="2023177"/>
    <lineage>
        <taxon>Bacteria</taxon>
        <taxon>Pseudomonadati</taxon>
        <taxon>Spirochaetota</taxon>
        <taxon>Spirochaetia</taxon>
        <taxon>Leptospirales</taxon>
        <taxon>Leptospiraceae</taxon>
        <taxon>Leptospira</taxon>
    </lineage>
</organism>
<protein>
    <submittedName>
        <fullName evidence="1">Uncharacterized protein</fullName>
    </submittedName>
</protein>
<dbReference type="AlphaFoldDB" id="A0A2M9XI42"/>
<reference evidence="1 2" key="1">
    <citation type="submission" date="2017-07" db="EMBL/GenBank/DDBJ databases">
        <title>Leptospira spp. isolated from tropical soils.</title>
        <authorList>
            <person name="Thibeaux R."/>
            <person name="Iraola G."/>
            <person name="Ferres I."/>
            <person name="Bierque E."/>
            <person name="Girault D."/>
            <person name="Soupe-Gilbert M.-E."/>
            <person name="Picardeau M."/>
            <person name="Goarant C."/>
        </authorList>
    </citation>
    <scope>NUCLEOTIDE SEQUENCE [LARGE SCALE GENOMIC DNA]</scope>
    <source>
        <strain evidence="1 2">MCA1-C-A1</strain>
    </source>
</reference>
<comment type="caution">
    <text evidence="1">The sequence shown here is derived from an EMBL/GenBank/DDBJ whole genome shotgun (WGS) entry which is preliminary data.</text>
</comment>
<dbReference type="EMBL" id="NPDN01000001">
    <property type="protein sequence ID" value="PJZ27351.1"/>
    <property type="molecule type" value="Genomic_DNA"/>
</dbReference>
<dbReference type="Proteomes" id="UP000232196">
    <property type="component" value="Unassembled WGS sequence"/>
</dbReference>
<sequence length="121" mass="13827">MESGIMETKEKVNADVKAWNKQGHTQSETLTEAFRRVKVCSSDFDLPCIIEHKSFLNLSLKNAKPSPNFCKNVPAPLEFTKSISWRTSRCGQLAPDHPMICDKLIDEVQNFCQNKNEQKKK</sequence>